<evidence type="ECO:0000256" key="1">
    <source>
        <dbReference type="SAM" id="MobiDB-lite"/>
    </source>
</evidence>
<proteinExistence type="predicted"/>
<protein>
    <submittedName>
        <fullName evidence="3">Uncharacterized protein</fullName>
    </submittedName>
</protein>
<dbReference type="EMBL" id="CP144698">
    <property type="protein sequence ID" value="WVZ16443.1"/>
    <property type="molecule type" value="Genomic_DNA"/>
</dbReference>
<name>A0AAQ3S4U6_VIGMU</name>
<feature type="chain" id="PRO_5042864799" evidence="2">
    <location>
        <begin position="23"/>
        <end position="387"/>
    </location>
</feature>
<organism evidence="3 4">
    <name type="scientific">Vigna mungo</name>
    <name type="common">Black gram</name>
    <name type="synonym">Phaseolus mungo</name>
    <dbReference type="NCBI Taxonomy" id="3915"/>
    <lineage>
        <taxon>Eukaryota</taxon>
        <taxon>Viridiplantae</taxon>
        <taxon>Streptophyta</taxon>
        <taxon>Embryophyta</taxon>
        <taxon>Tracheophyta</taxon>
        <taxon>Spermatophyta</taxon>
        <taxon>Magnoliopsida</taxon>
        <taxon>eudicotyledons</taxon>
        <taxon>Gunneridae</taxon>
        <taxon>Pentapetalae</taxon>
        <taxon>rosids</taxon>
        <taxon>fabids</taxon>
        <taxon>Fabales</taxon>
        <taxon>Fabaceae</taxon>
        <taxon>Papilionoideae</taxon>
        <taxon>50 kb inversion clade</taxon>
        <taxon>NPAAA clade</taxon>
        <taxon>indigoferoid/millettioid clade</taxon>
        <taxon>Phaseoleae</taxon>
        <taxon>Vigna</taxon>
    </lineage>
</organism>
<accession>A0AAQ3S4U6</accession>
<dbReference type="Proteomes" id="UP001374535">
    <property type="component" value="Chromosome 3"/>
</dbReference>
<evidence type="ECO:0000313" key="3">
    <source>
        <dbReference type="EMBL" id="WVZ16443.1"/>
    </source>
</evidence>
<keyword evidence="2" id="KW-0732">Signal</keyword>
<feature type="region of interest" description="Disordered" evidence="1">
    <location>
        <begin position="343"/>
        <end position="387"/>
    </location>
</feature>
<dbReference type="AlphaFoldDB" id="A0AAQ3S4U6"/>
<evidence type="ECO:0000256" key="2">
    <source>
        <dbReference type="SAM" id="SignalP"/>
    </source>
</evidence>
<keyword evidence="4" id="KW-1185">Reference proteome</keyword>
<sequence length="387" mass="43164">MGFIVPLIWGQLLMWVVTDVSGTHGFSRTVRSLEMKGRVLSIVESTSSASVIFTQTLFPTFATEHFIYFSILKSLLGGEVEGMLMMPHSHHRCPLRGKPSVDGGAAMHINNEVVPVEEDVSVVIEINVVDEWMGSLTSLLLVPRYNWVPHEAGLYVSYFNIGLSLDDFRDRVNLVAEAADAECFKLVICKKTKHACHGMESYMFDFFLHIFYYLSRHVRSASVLRFPNGRVTGVEYGSHPTSSERVGIYAGVCHHLKGPRSNFDAHVIFGDYLGKICNDVSGDRDMINQLPCKASSRDLIGYLDSDALCTRVFGKCFIMKKCKRQGGGYILLSPLPKATALTQTVQDPRLARPSPRSFDPTIVTVMPPKDKGKRKSSKEKSSFSLKK</sequence>
<gene>
    <name evidence="3" type="ORF">V8G54_009425</name>
</gene>
<feature type="signal peptide" evidence="2">
    <location>
        <begin position="1"/>
        <end position="22"/>
    </location>
</feature>
<reference evidence="3 4" key="1">
    <citation type="journal article" date="2023" name="Life. Sci Alliance">
        <title>Evolutionary insights into 3D genome organization and epigenetic landscape of Vigna mungo.</title>
        <authorList>
            <person name="Junaid A."/>
            <person name="Singh B."/>
            <person name="Bhatia S."/>
        </authorList>
    </citation>
    <scope>NUCLEOTIDE SEQUENCE [LARGE SCALE GENOMIC DNA]</scope>
    <source>
        <strain evidence="3">Urdbean</strain>
    </source>
</reference>
<evidence type="ECO:0000313" key="4">
    <source>
        <dbReference type="Proteomes" id="UP001374535"/>
    </source>
</evidence>